<proteinExistence type="predicted"/>
<name>A0A1U9ZVV4_9ACTN</name>
<sequence length="268" mass="29338">MPADRPVEASAEARALRVPLDDFTLSRLDIHTIEYAEDLLTRACMRGRGFDWELLPPPARTDTDPLHRRRYGVIEPEVAERYGYHVPPPAPDQQAREQVWRRREALPPAEQRAAYGPDGQGGCRETARTRLAQGIPAVDQQQLNGYIGDTFEASQRVPAVVAAFGAWSACMKAGGFTYRTPLDAANDRAWASSARPAPREIAVAVADVVCKRATGLVATWSAADQAVQLAAIAAHRTDFARFRQARDAELRAARQVIGQTGPPSKSTT</sequence>
<dbReference type="STRING" id="1909395.BKM31_11820"/>
<gene>
    <name evidence="1" type="ORF">BKM31_11820</name>
</gene>
<accession>A0A1U9ZVV4</accession>
<dbReference type="EMBL" id="CP017717">
    <property type="protein sequence ID" value="AQZ62067.1"/>
    <property type="molecule type" value="Genomic_DNA"/>
</dbReference>
<protein>
    <submittedName>
        <fullName evidence="1">Uncharacterized protein</fullName>
    </submittedName>
</protein>
<dbReference type="Proteomes" id="UP000190797">
    <property type="component" value="Chromosome"/>
</dbReference>
<dbReference type="AlphaFoldDB" id="A0A1U9ZVV4"/>
<reference evidence="2" key="1">
    <citation type="journal article" date="2017" name="Med. Chem. Commun.">
        <title>Nonomuraea sp. ATCC 55076 harbours the largest actinomycete chromosome to date and the kistamicin biosynthetic gene cluster.</title>
        <authorList>
            <person name="Nazari B."/>
            <person name="Forneris C.C."/>
            <person name="Gibson M.I."/>
            <person name="Moon K."/>
            <person name="Schramma K.R."/>
            <person name="Seyedsayamdost M.R."/>
        </authorList>
    </citation>
    <scope>NUCLEOTIDE SEQUENCE [LARGE SCALE GENOMIC DNA]</scope>
    <source>
        <strain evidence="2">ATCC 55076</strain>
    </source>
</reference>
<organism evidence="1 2">
    <name type="scientific">[Actinomadura] parvosata subsp. kistnae</name>
    <dbReference type="NCBI Taxonomy" id="1909395"/>
    <lineage>
        <taxon>Bacteria</taxon>
        <taxon>Bacillati</taxon>
        <taxon>Actinomycetota</taxon>
        <taxon>Actinomycetes</taxon>
        <taxon>Streptosporangiales</taxon>
        <taxon>Streptosporangiaceae</taxon>
        <taxon>Nonomuraea</taxon>
    </lineage>
</organism>
<evidence type="ECO:0000313" key="1">
    <source>
        <dbReference type="EMBL" id="AQZ62067.1"/>
    </source>
</evidence>
<keyword evidence="2" id="KW-1185">Reference proteome</keyword>
<evidence type="ECO:0000313" key="2">
    <source>
        <dbReference type="Proteomes" id="UP000190797"/>
    </source>
</evidence>
<dbReference type="KEGG" id="noa:BKM31_11820"/>